<keyword evidence="1" id="KW-0472">Membrane</keyword>
<keyword evidence="1" id="KW-1133">Transmembrane helix</keyword>
<dbReference type="RefSeq" id="WP_205313670.1">
    <property type="nucleotide sequence ID" value="NZ_JAERPS020000003.1"/>
</dbReference>
<dbReference type="Proteomes" id="UP000663814">
    <property type="component" value="Unassembled WGS sequence"/>
</dbReference>
<reference evidence="2 3" key="1">
    <citation type="submission" date="2021-08" db="EMBL/GenBank/DDBJ databases">
        <title>Rheinheimera aquimaris sp. nov., isolated from seawater of the East Sea in Korea.</title>
        <authorList>
            <person name="Kim K.H."/>
            <person name="Wenting R."/>
            <person name="Kim K.R."/>
            <person name="Jeon C.O."/>
        </authorList>
    </citation>
    <scope>NUCLEOTIDE SEQUENCE [LARGE SCALE GENOMIC DNA]</scope>
    <source>
        <strain evidence="2 3">MA-13</strain>
    </source>
</reference>
<keyword evidence="1" id="KW-0812">Transmembrane</keyword>
<organism evidence="2 3">
    <name type="scientific">Rheinheimera maricola</name>
    <dbReference type="NCBI Taxonomy" id="2793282"/>
    <lineage>
        <taxon>Bacteria</taxon>
        <taxon>Pseudomonadati</taxon>
        <taxon>Pseudomonadota</taxon>
        <taxon>Gammaproteobacteria</taxon>
        <taxon>Chromatiales</taxon>
        <taxon>Chromatiaceae</taxon>
        <taxon>Rheinheimera</taxon>
    </lineage>
</organism>
<gene>
    <name evidence="2" type="ORF">I4W93_008800</name>
</gene>
<evidence type="ECO:0000256" key="1">
    <source>
        <dbReference type="SAM" id="Phobius"/>
    </source>
</evidence>
<evidence type="ECO:0000313" key="3">
    <source>
        <dbReference type="Proteomes" id="UP000663814"/>
    </source>
</evidence>
<proteinExistence type="predicted"/>
<dbReference type="InterPro" id="IPR025489">
    <property type="entry name" value="DUF4381"/>
</dbReference>
<keyword evidence="3" id="KW-1185">Reference proteome</keyword>
<name>A0ABS7XAE3_9GAMM</name>
<dbReference type="EMBL" id="JAERPS020000003">
    <property type="protein sequence ID" value="MBZ9611698.1"/>
    <property type="molecule type" value="Genomic_DNA"/>
</dbReference>
<dbReference type="Pfam" id="PF14316">
    <property type="entry name" value="DUF4381"/>
    <property type="match status" value="1"/>
</dbReference>
<feature type="transmembrane region" description="Helical" evidence="1">
    <location>
        <begin position="28"/>
        <end position="49"/>
    </location>
</feature>
<evidence type="ECO:0000313" key="2">
    <source>
        <dbReference type="EMBL" id="MBZ9611698.1"/>
    </source>
</evidence>
<comment type="caution">
    <text evidence="2">The sequence shown here is derived from an EMBL/GenBank/DDBJ whole genome shotgun (WGS) entry which is preliminary data.</text>
</comment>
<accession>A0ABS7XAE3</accession>
<protein>
    <submittedName>
        <fullName evidence="2">DUF4381 domain-containing protein</fullName>
    </submittedName>
</protein>
<sequence>MAETQSALEQLADISEPALVSNFALAPVWWFVLVLSLAGLLYLALSYYWRWRHLAAKREALKLLELISLQPDAASQINQLLKRVLRHYQPTHTALNLSGAAWQDWLAQQHQLPLPDLSRLLYQAQQDTAGNELLYQFAKAWLTAYRGEAPAPQSQQHPEGLHHA</sequence>